<feature type="region of interest" description="Disordered" evidence="1">
    <location>
        <begin position="103"/>
        <end position="129"/>
    </location>
</feature>
<evidence type="ECO:0000313" key="2">
    <source>
        <dbReference type="EMBL" id="EDQ48847.1"/>
    </source>
</evidence>
<proteinExistence type="predicted"/>
<feature type="region of interest" description="Disordered" evidence="1">
    <location>
        <begin position="1"/>
        <end position="58"/>
    </location>
</feature>
<sequence length="233" mass="24711">MAGDTATAHAGKGSGKGKARQGASPSQGELGKGKGNRASVRRRGESHAPPPSWTAEIDRRCRSTAQRGLSLVLVFHSAIMAHDGEALVTEDYDQAPRLENKRKFDETADEPAPGNFNGNSLDGGESAPTSAVTYNSVPPPLSEFEQAKQKAALIAARLVGAEVKRPRTEENSAEDHNGSGRTNGLDLGQTFAGKYTILHKSVSLLLSRSLIWSLLSSTALTCALCEVNLFVDD</sequence>
<name>A9U656_PHYPA</name>
<evidence type="ECO:0000256" key="1">
    <source>
        <dbReference type="SAM" id="MobiDB-lite"/>
    </source>
</evidence>
<feature type="compositionally biased region" description="Basic and acidic residues" evidence="1">
    <location>
        <begin position="165"/>
        <end position="178"/>
    </location>
</feature>
<dbReference type="EMBL" id="DS545804">
    <property type="protein sequence ID" value="EDQ48847.1"/>
    <property type="molecule type" value="Genomic_DNA"/>
</dbReference>
<reference evidence="2" key="1">
    <citation type="journal article" date="2008" name="Science">
        <title>The Physcomitrella genome reveals evolutionary insights into the conquest of land by plants.</title>
        <authorList>
            <person name="Rensing S."/>
            <person name="Lang D."/>
            <person name="Zimmer A."/>
            <person name="Terry A."/>
            <person name="Salamov A."/>
            <person name="Shapiro H."/>
            <person name="Nishiyama T."/>
            <person name="Perroud P.-F."/>
            <person name="Lindquist E."/>
            <person name="Kamisugi Y."/>
            <person name="Tanahashi T."/>
            <person name="Sakakibara K."/>
            <person name="Fujita T."/>
            <person name="Oishi K."/>
            <person name="Shin-I T."/>
            <person name="Kuroki Y."/>
            <person name="Toyoda A."/>
            <person name="Suzuki Y."/>
            <person name="Hashimoto A."/>
            <person name="Yamaguchi K."/>
            <person name="Sugano A."/>
            <person name="Kohara Y."/>
            <person name="Fujiyama A."/>
            <person name="Anterola A."/>
            <person name="Aoki S."/>
            <person name="Ashton N."/>
            <person name="Barbazuk W.B."/>
            <person name="Barker E."/>
            <person name="Bennetzen J."/>
            <person name="Bezanilla M."/>
            <person name="Blankenship R."/>
            <person name="Cho S.H."/>
            <person name="Dutcher S."/>
            <person name="Estelle M."/>
            <person name="Fawcett J.A."/>
            <person name="Gundlach H."/>
            <person name="Hanada K."/>
            <person name="Heyl A."/>
            <person name="Hicks K.A."/>
            <person name="Hugh J."/>
            <person name="Lohr M."/>
            <person name="Mayer K."/>
            <person name="Melkozernov A."/>
            <person name="Murata T."/>
            <person name="Nelson D."/>
            <person name="Pils B."/>
            <person name="Prigge M."/>
            <person name="Reiss B."/>
            <person name="Renner T."/>
            <person name="Rombauts S."/>
            <person name="Rushton P."/>
            <person name="Sanderfoot A."/>
            <person name="Schween G."/>
            <person name="Shiu S.-H."/>
            <person name="Stueber K."/>
            <person name="Theodoulou F.L."/>
            <person name="Tu H."/>
            <person name="Van de Peer Y."/>
            <person name="Verrier P.J."/>
            <person name="Waters E."/>
            <person name="Wood A."/>
            <person name="Yang L."/>
            <person name="Cove D."/>
            <person name="Cuming A."/>
            <person name="Hasebe M."/>
            <person name="Lucas S."/>
            <person name="Mishler D.B."/>
            <person name="Reski R."/>
            <person name="Grigoriev I."/>
            <person name="Quatrano R.S."/>
            <person name="Boore J.L."/>
        </authorList>
    </citation>
    <scope>NUCLEOTIDE SEQUENCE [LARGE SCALE GENOMIC DNA]</scope>
</reference>
<dbReference type="HOGENOM" id="CLU_1707284_0_0_1"/>
<gene>
    <name evidence="2" type="ORF">PHYPADRAFT_103007</name>
</gene>
<protein>
    <submittedName>
        <fullName evidence="2">Predicted protein</fullName>
    </submittedName>
</protein>
<organism>
    <name type="scientific">Physcomitrium patens</name>
    <name type="common">Spreading-leaved earth moss</name>
    <name type="synonym">Physcomitrella patens</name>
    <dbReference type="NCBI Taxonomy" id="3218"/>
    <lineage>
        <taxon>Eukaryota</taxon>
        <taxon>Viridiplantae</taxon>
        <taxon>Streptophyta</taxon>
        <taxon>Embryophyta</taxon>
        <taxon>Bryophyta</taxon>
        <taxon>Bryophytina</taxon>
        <taxon>Bryopsida</taxon>
        <taxon>Funariidae</taxon>
        <taxon>Funariales</taxon>
        <taxon>Funariaceae</taxon>
        <taxon>Physcomitrium</taxon>
    </lineage>
</organism>
<accession>A9U656</accession>
<feature type="compositionally biased region" description="Low complexity" evidence="1">
    <location>
        <begin position="1"/>
        <end position="11"/>
    </location>
</feature>
<feature type="region of interest" description="Disordered" evidence="1">
    <location>
        <begin position="165"/>
        <end position="184"/>
    </location>
</feature>
<dbReference type="AlphaFoldDB" id="A9U656"/>